<dbReference type="Gene3D" id="1.10.287.3240">
    <property type="match status" value="1"/>
</dbReference>
<evidence type="ECO:0000313" key="7">
    <source>
        <dbReference type="Proteomes" id="UP000441925"/>
    </source>
</evidence>
<evidence type="ECO:0000256" key="4">
    <source>
        <dbReference type="HAMAP-Rule" id="MF_00271"/>
    </source>
</evidence>
<reference evidence="6 7" key="1">
    <citation type="submission" date="2019-08" db="EMBL/GenBank/DDBJ databases">
        <title>In-depth cultivation of the pig gut microbiome towards novel bacterial diversity and tailored functional studies.</title>
        <authorList>
            <person name="Wylensek D."/>
            <person name="Hitch T.C.A."/>
            <person name="Clavel T."/>
        </authorList>
    </citation>
    <scope>NUCLEOTIDE SEQUENCE [LARGE SCALE GENOMIC DNA]</scope>
    <source>
        <strain evidence="6 7">WCA-380-WT-2B</strain>
    </source>
</reference>
<dbReference type="GO" id="GO:0046961">
    <property type="term" value="F:proton-transporting ATPase activity, rotational mechanism"/>
    <property type="evidence" value="ECO:0007669"/>
    <property type="project" value="InterPro"/>
</dbReference>
<feature type="coiled-coil region" evidence="5">
    <location>
        <begin position="143"/>
        <end position="192"/>
    </location>
</feature>
<dbReference type="InterPro" id="IPR002699">
    <property type="entry name" value="V_ATPase_D"/>
</dbReference>
<accession>A0A6N7VC23</accession>
<comment type="function">
    <text evidence="4">Produces ATP from ADP in the presence of a proton gradient across the membrane.</text>
</comment>
<dbReference type="AlphaFoldDB" id="A0A6N7VC23"/>
<dbReference type="RefSeq" id="WP_154538841.1">
    <property type="nucleotide sequence ID" value="NZ_JAXDSU010000089.1"/>
</dbReference>
<dbReference type="Proteomes" id="UP000441925">
    <property type="component" value="Unassembled WGS sequence"/>
</dbReference>
<evidence type="ECO:0000256" key="2">
    <source>
        <dbReference type="ARBA" id="ARBA00022448"/>
    </source>
</evidence>
<dbReference type="PANTHER" id="PTHR11671">
    <property type="entry name" value="V-TYPE ATP SYNTHASE SUBUNIT D"/>
    <property type="match status" value="1"/>
</dbReference>
<dbReference type="HAMAP" id="MF_00271">
    <property type="entry name" value="ATP_synth_D_arch"/>
    <property type="match status" value="1"/>
</dbReference>
<evidence type="ECO:0000256" key="1">
    <source>
        <dbReference type="ARBA" id="ARBA00005850"/>
    </source>
</evidence>
<evidence type="ECO:0000256" key="3">
    <source>
        <dbReference type="ARBA" id="ARBA00023065"/>
    </source>
</evidence>
<dbReference type="GO" id="GO:0005524">
    <property type="term" value="F:ATP binding"/>
    <property type="evidence" value="ECO:0007669"/>
    <property type="project" value="UniProtKB-UniRule"/>
</dbReference>
<protein>
    <recommendedName>
        <fullName evidence="4">V-type ATP synthase subunit D</fullName>
    </recommendedName>
    <alternativeName>
        <fullName evidence="4">V-ATPase subunit D</fullName>
    </alternativeName>
</protein>
<comment type="caution">
    <text evidence="6">The sequence shown here is derived from an EMBL/GenBank/DDBJ whole genome shotgun (WGS) entry which is preliminary data.</text>
</comment>
<dbReference type="NCBIfam" id="TIGR00309">
    <property type="entry name" value="V_ATPase_subD"/>
    <property type="match status" value="1"/>
</dbReference>
<proteinExistence type="inferred from homology"/>
<evidence type="ECO:0000256" key="5">
    <source>
        <dbReference type="SAM" id="Coils"/>
    </source>
</evidence>
<sequence length="208" mass="23763">MTETKLAPTKANLMKAKAQLDLINEGYDILDKKRKALISQYNAKIDQRNELNDIVNSSIKDVKKAIKKASATIGEDKLKSIALSVPLDNSISLINRKFMQTKIYEISFEEKKLDLSYSLSLTNSLFDLALISLNELKSKVYKLAELDTTINNLDKEIKKTSKKVNSLEKVQIPNYNKTIKSISSQIEEKEREEFSKTKMIKDRKVDNK</sequence>
<keyword evidence="7" id="KW-1185">Reference proteome</keyword>
<dbReference type="GO" id="GO:0046933">
    <property type="term" value="F:proton-transporting ATP synthase activity, rotational mechanism"/>
    <property type="evidence" value="ECO:0007669"/>
    <property type="project" value="UniProtKB-UniRule"/>
</dbReference>
<keyword evidence="2 4" id="KW-0813">Transport</keyword>
<keyword evidence="4" id="KW-0375">Hydrogen ion transport</keyword>
<dbReference type="GO" id="GO:0042777">
    <property type="term" value="P:proton motive force-driven plasma membrane ATP synthesis"/>
    <property type="evidence" value="ECO:0007669"/>
    <property type="project" value="UniProtKB-UniRule"/>
</dbReference>
<keyword evidence="4" id="KW-0066">ATP synthesis</keyword>
<keyword evidence="5" id="KW-0175">Coiled coil</keyword>
<evidence type="ECO:0000313" key="6">
    <source>
        <dbReference type="EMBL" id="MSS76988.1"/>
    </source>
</evidence>
<keyword evidence="3 4" id="KW-0406">Ion transport</keyword>
<comment type="similarity">
    <text evidence="1 4">Belongs to the V-ATPase D subunit family.</text>
</comment>
<organism evidence="6 7">
    <name type="scientific">Anaerococcus porci</name>
    <dbReference type="NCBI Taxonomy" id="2652269"/>
    <lineage>
        <taxon>Bacteria</taxon>
        <taxon>Bacillati</taxon>
        <taxon>Bacillota</taxon>
        <taxon>Tissierellia</taxon>
        <taxon>Tissierellales</taxon>
        <taxon>Peptoniphilaceae</taxon>
        <taxon>Anaerococcus</taxon>
    </lineage>
</organism>
<name>A0A6N7VC23_9FIRM</name>
<dbReference type="EMBL" id="VULQ01000001">
    <property type="protein sequence ID" value="MSS76988.1"/>
    <property type="molecule type" value="Genomic_DNA"/>
</dbReference>
<gene>
    <name evidence="4" type="primary">atpD</name>
    <name evidence="6" type="ORF">FYJ26_00810</name>
</gene>
<dbReference type="Pfam" id="PF01813">
    <property type="entry name" value="ATP-synt_D"/>
    <property type="match status" value="1"/>
</dbReference>